<protein>
    <recommendedName>
        <fullName evidence="2">Acyl-coenzyme A:6-aminopenicillanic acid acyl-transferase</fullName>
    </recommendedName>
</protein>
<reference evidence="1" key="1">
    <citation type="submission" date="2018-06" db="EMBL/GenBank/DDBJ databases">
        <authorList>
            <person name="Zhirakovskaya E."/>
        </authorList>
    </citation>
    <scope>NUCLEOTIDE SEQUENCE</scope>
</reference>
<accession>A0A3B1CUT1</accession>
<dbReference type="AlphaFoldDB" id="A0A3B1CUT1"/>
<name>A0A3B1CUT1_9ZZZZ</name>
<dbReference type="EMBL" id="UOGD01000393">
    <property type="protein sequence ID" value="VAX27728.1"/>
    <property type="molecule type" value="Genomic_DNA"/>
</dbReference>
<sequence length="405" mass="46307">MKKFIFFLMFFLIYDLFACTTAIVSGKFTTNGRPLLLKHRDSDHLQNRLQFFNDGEYNYIGLLNSDDINRDEVWGGVNSEGFAIINSASYNIKDKSDTTSLKDKEGVVMKRALRECSTVNDFEKLLKEYDKPIGVEANFGVIDAHGGAAYFETNNFSYKKIDVNDPANAPFGYVIRTNYSFNGTADDGYGYIRYLTAEELFYKASEENNLNKKFILQNVSRSLKHSLLDIDYSKNITISSNDNSFTAFQDFIVRNNSVSTVLIEGVEPGEKPELSTLWTILGFQFTSVAIPTWVKAGNTLPDVLIADSTGNAPLCNYALKLKDKCFPIKRGSGYRYIKLSKVVNKEKKGFVQILRPIENEIIYETDKKLKQWRSINNLPVEEVHNLYRWINKTVKKTYKDNFDLQ</sequence>
<evidence type="ECO:0008006" key="2">
    <source>
        <dbReference type="Google" id="ProtNLM"/>
    </source>
</evidence>
<evidence type="ECO:0000313" key="1">
    <source>
        <dbReference type="EMBL" id="VAX27728.1"/>
    </source>
</evidence>
<organism evidence="1">
    <name type="scientific">hydrothermal vent metagenome</name>
    <dbReference type="NCBI Taxonomy" id="652676"/>
    <lineage>
        <taxon>unclassified sequences</taxon>
        <taxon>metagenomes</taxon>
        <taxon>ecological metagenomes</taxon>
    </lineage>
</organism>
<dbReference type="Gene3D" id="3.60.60.10">
    <property type="entry name" value="Penicillin V Acylase, Chain A"/>
    <property type="match status" value="1"/>
</dbReference>
<gene>
    <name evidence="1" type="ORF">MNBD_IGNAVI01-2707</name>
</gene>
<proteinExistence type="predicted"/>